<keyword evidence="1" id="KW-0560">Oxidoreductase</keyword>
<evidence type="ECO:0000313" key="5">
    <source>
        <dbReference type="EMBL" id="MFC5565710.1"/>
    </source>
</evidence>
<dbReference type="Gene3D" id="3.30.360.10">
    <property type="entry name" value="Dihydrodipicolinate Reductase, domain 2"/>
    <property type="match status" value="1"/>
</dbReference>
<sequence length="390" mass="41066">MSDPQSGTQTGTSTAPATQPADSAVMAPAEAAQPAAQAGERPVRLLIVGTGGMARQHAEKFGAIPGVTLAAGIDTNPDRLAAFQEAHGIPQGFASVQEALDWGEFDAVTNVTPDAVHYMTTLPFLSAGKHVMCEKPLASNYAHAAEMAQAASLAGVVNMVNLTYRNVPAINEAARLVSEGAIGEVRHFEASYLQSWLTQPAWGEWSTSSTWLWRLSKSHGSMGVLGDVGVHILDFATFAAGSIPTNVSCRLATFPKAPDDRIGEYVLDANDSAVMHLRLANGATGVVHASRFASGHLNDLTLKLFGTKGGLEVRGNNELSELRGSLGEDMLSGTWRDLPSPPVPTNYQRFIAAIRAGTPVLPDFARGAALQKVLDLAAASDEARSLDMAV</sequence>
<proteinExistence type="predicted"/>
<dbReference type="SUPFAM" id="SSF55347">
    <property type="entry name" value="Glyceraldehyde-3-phosphate dehydrogenase-like, C-terminal domain"/>
    <property type="match status" value="1"/>
</dbReference>
<organism evidence="5 6">
    <name type="scientific">Rubellimicrobium aerolatum</name>
    <dbReference type="NCBI Taxonomy" id="490979"/>
    <lineage>
        <taxon>Bacteria</taxon>
        <taxon>Pseudomonadati</taxon>
        <taxon>Pseudomonadota</taxon>
        <taxon>Alphaproteobacteria</taxon>
        <taxon>Rhodobacterales</taxon>
        <taxon>Roseobacteraceae</taxon>
        <taxon>Rubellimicrobium</taxon>
    </lineage>
</organism>
<dbReference type="EMBL" id="JBHSNA010000003">
    <property type="protein sequence ID" value="MFC5565710.1"/>
    <property type="molecule type" value="Genomic_DNA"/>
</dbReference>
<accession>A0ABW0S9W4</accession>
<dbReference type="SUPFAM" id="SSF51735">
    <property type="entry name" value="NAD(P)-binding Rossmann-fold domains"/>
    <property type="match status" value="1"/>
</dbReference>
<feature type="region of interest" description="Disordered" evidence="2">
    <location>
        <begin position="1"/>
        <end position="39"/>
    </location>
</feature>
<evidence type="ECO:0000259" key="4">
    <source>
        <dbReference type="Pfam" id="PF22725"/>
    </source>
</evidence>
<dbReference type="Proteomes" id="UP001596056">
    <property type="component" value="Unassembled WGS sequence"/>
</dbReference>
<dbReference type="PANTHER" id="PTHR43818:SF11">
    <property type="entry name" value="BCDNA.GH03377"/>
    <property type="match status" value="1"/>
</dbReference>
<dbReference type="InterPro" id="IPR050463">
    <property type="entry name" value="Gfo/Idh/MocA_oxidrdct_glycsds"/>
</dbReference>
<feature type="domain" description="GFO/IDH/MocA-like oxidoreductase" evidence="4">
    <location>
        <begin position="171"/>
        <end position="312"/>
    </location>
</feature>
<dbReference type="Pfam" id="PF22725">
    <property type="entry name" value="GFO_IDH_MocA_C3"/>
    <property type="match status" value="1"/>
</dbReference>
<dbReference type="InterPro" id="IPR036291">
    <property type="entry name" value="NAD(P)-bd_dom_sf"/>
</dbReference>
<feature type="domain" description="Gfo/Idh/MocA-like oxidoreductase N-terminal" evidence="3">
    <location>
        <begin position="44"/>
        <end position="161"/>
    </location>
</feature>
<name>A0ABW0S9W4_9RHOB</name>
<dbReference type="PANTHER" id="PTHR43818">
    <property type="entry name" value="BCDNA.GH03377"/>
    <property type="match status" value="1"/>
</dbReference>
<dbReference type="InterPro" id="IPR000683">
    <property type="entry name" value="Gfo/Idh/MocA-like_OxRdtase_N"/>
</dbReference>
<dbReference type="InterPro" id="IPR055170">
    <property type="entry name" value="GFO_IDH_MocA-like_dom"/>
</dbReference>
<protein>
    <submittedName>
        <fullName evidence="5">Gfo/Idh/MocA family protein</fullName>
    </submittedName>
</protein>
<evidence type="ECO:0000313" key="6">
    <source>
        <dbReference type="Proteomes" id="UP001596056"/>
    </source>
</evidence>
<feature type="compositionally biased region" description="Low complexity" evidence="2">
    <location>
        <begin position="27"/>
        <end position="38"/>
    </location>
</feature>
<evidence type="ECO:0000256" key="1">
    <source>
        <dbReference type="ARBA" id="ARBA00023002"/>
    </source>
</evidence>
<feature type="compositionally biased region" description="Polar residues" evidence="2">
    <location>
        <begin position="1"/>
        <end position="21"/>
    </location>
</feature>
<evidence type="ECO:0000259" key="3">
    <source>
        <dbReference type="Pfam" id="PF01408"/>
    </source>
</evidence>
<gene>
    <name evidence="5" type="ORF">ACFPOC_04665</name>
</gene>
<keyword evidence="6" id="KW-1185">Reference proteome</keyword>
<dbReference type="Pfam" id="PF01408">
    <property type="entry name" value="GFO_IDH_MocA"/>
    <property type="match status" value="1"/>
</dbReference>
<reference evidence="6" key="1">
    <citation type="journal article" date="2019" name="Int. J. Syst. Evol. Microbiol.">
        <title>The Global Catalogue of Microorganisms (GCM) 10K type strain sequencing project: providing services to taxonomists for standard genome sequencing and annotation.</title>
        <authorList>
            <consortium name="The Broad Institute Genomics Platform"/>
            <consortium name="The Broad Institute Genome Sequencing Center for Infectious Disease"/>
            <person name="Wu L."/>
            <person name="Ma J."/>
        </authorList>
    </citation>
    <scope>NUCLEOTIDE SEQUENCE [LARGE SCALE GENOMIC DNA]</scope>
    <source>
        <strain evidence="6">KACC 11588</strain>
    </source>
</reference>
<dbReference type="RefSeq" id="WP_342454128.1">
    <property type="nucleotide sequence ID" value="NZ_JAGGJP010000003.1"/>
</dbReference>
<evidence type="ECO:0000256" key="2">
    <source>
        <dbReference type="SAM" id="MobiDB-lite"/>
    </source>
</evidence>
<comment type="caution">
    <text evidence="5">The sequence shown here is derived from an EMBL/GenBank/DDBJ whole genome shotgun (WGS) entry which is preliminary data.</text>
</comment>
<dbReference type="Gene3D" id="3.40.50.720">
    <property type="entry name" value="NAD(P)-binding Rossmann-like Domain"/>
    <property type="match status" value="1"/>
</dbReference>